<keyword evidence="5" id="KW-0862">Zinc</keyword>
<reference evidence="7 8" key="1">
    <citation type="submission" date="2018-08" db="EMBL/GenBank/DDBJ databases">
        <title>Genomic Encyclopedia of Type Strains, Phase IV (KMG-IV): sequencing the most valuable type-strain genomes for metagenomic binning, comparative biology and taxonomic classification.</title>
        <authorList>
            <person name="Goeker M."/>
        </authorList>
    </citation>
    <scope>NUCLEOTIDE SEQUENCE [LARGE SCALE GENOMIC DNA]</scope>
    <source>
        <strain evidence="7 8">DSM 23923</strain>
    </source>
</reference>
<dbReference type="InterPro" id="IPR001365">
    <property type="entry name" value="A_deaminase_dom"/>
</dbReference>
<evidence type="ECO:0000256" key="4">
    <source>
        <dbReference type="ARBA" id="ARBA00022801"/>
    </source>
</evidence>
<evidence type="ECO:0000259" key="6">
    <source>
        <dbReference type="Pfam" id="PF00962"/>
    </source>
</evidence>
<comment type="caution">
    <text evidence="7">The sequence shown here is derived from an EMBL/GenBank/DDBJ whole genome shotgun (WGS) entry which is preliminary data.</text>
</comment>
<dbReference type="InterPro" id="IPR032466">
    <property type="entry name" value="Metal_Hydrolase"/>
</dbReference>
<dbReference type="PANTHER" id="PTHR43114">
    <property type="entry name" value="ADENINE DEAMINASE"/>
    <property type="match status" value="1"/>
</dbReference>
<sequence>MNSIFSNTNISTELMDRLRAMPKVELHVHLEGATSAATVWELAQRNHISLPEKSPEAWQASYSFRDFNHFIEIYQLAAECMRTPEDFAYMVQRFLERQAEHHVKYCEVFLSASLMLDKFPQTEVITVLKEELEKGEEYYGVRARFIPDITRHTPETRFQVLDFVLAGRDQGIFIGLGLGGKEVGFPPELFKDVFEEARRHGLHVVAHAGENGGPQSIWGAIRSLRAERIGHGVRAVEDLQLVRHLAQIHIPLEICPYSNYRLKVVPLDQPHPIRALMDQGVYVTVNSDDPPMFSTDLSSEYLLLARQGFGWDELWQLNLNALEASFLTDEEKTAYRIQWQAFASQQTML</sequence>
<name>A0A347ZWK6_9CHLR</name>
<protein>
    <submittedName>
        <fullName evidence="7">Adenosine deaminase/aminodeoxyfutalosine deaminase</fullName>
    </submittedName>
</protein>
<comment type="similarity">
    <text evidence="2">Belongs to the metallo-dependent hydrolases superfamily. Adenosine and AMP deaminases family.</text>
</comment>
<dbReference type="GO" id="GO:0046872">
    <property type="term" value="F:metal ion binding"/>
    <property type="evidence" value="ECO:0007669"/>
    <property type="project" value="UniProtKB-KW"/>
</dbReference>
<dbReference type="PANTHER" id="PTHR43114:SF6">
    <property type="entry name" value="ADENINE DEAMINASE"/>
    <property type="match status" value="1"/>
</dbReference>
<evidence type="ECO:0000256" key="5">
    <source>
        <dbReference type="ARBA" id="ARBA00022833"/>
    </source>
</evidence>
<dbReference type="RefSeq" id="WP_116226095.1">
    <property type="nucleotide sequence ID" value="NZ_AP018437.1"/>
</dbReference>
<gene>
    <name evidence="7" type="ORF">DFR64_2830</name>
</gene>
<proteinExistence type="inferred from homology"/>
<keyword evidence="8" id="KW-1185">Reference proteome</keyword>
<evidence type="ECO:0000256" key="2">
    <source>
        <dbReference type="ARBA" id="ARBA00006676"/>
    </source>
</evidence>
<dbReference type="GO" id="GO:0016814">
    <property type="term" value="F:hydrolase activity, acting on carbon-nitrogen (but not peptide) bonds, in cyclic amidines"/>
    <property type="evidence" value="ECO:0007669"/>
    <property type="project" value="UniProtKB-ARBA"/>
</dbReference>
<keyword evidence="3" id="KW-0479">Metal-binding</keyword>
<dbReference type="EMBL" id="QUMS01000005">
    <property type="protein sequence ID" value="REG05429.1"/>
    <property type="molecule type" value="Genomic_DNA"/>
</dbReference>
<comment type="cofactor">
    <cofactor evidence="1">
        <name>Zn(2+)</name>
        <dbReference type="ChEBI" id="CHEBI:29105"/>
    </cofactor>
</comment>
<evidence type="ECO:0000313" key="7">
    <source>
        <dbReference type="EMBL" id="REG05429.1"/>
    </source>
</evidence>
<keyword evidence="4" id="KW-0378">Hydrolase</keyword>
<dbReference type="AlphaFoldDB" id="A0A347ZWK6"/>
<evidence type="ECO:0000256" key="1">
    <source>
        <dbReference type="ARBA" id="ARBA00001947"/>
    </source>
</evidence>
<dbReference type="Pfam" id="PF00962">
    <property type="entry name" value="A_deaminase"/>
    <property type="match status" value="1"/>
</dbReference>
<dbReference type="Gene3D" id="3.20.20.140">
    <property type="entry name" value="Metal-dependent hydrolases"/>
    <property type="match status" value="1"/>
</dbReference>
<dbReference type="OrthoDB" id="9779574at2"/>
<organism evidence="7 8">
    <name type="scientific">Pelolinea submarina</name>
    <dbReference type="NCBI Taxonomy" id="913107"/>
    <lineage>
        <taxon>Bacteria</taxon>
        <taxon>Bacillati</taxon>
        <taxon>Chloroflexota</taxon>
        <taxon>Anaerolineae</taxon>
        <taxon>Anaerolineales</taxon>
        <taxon>Anaerolineaceae</taxon>
        <taxon>Pelolinea</taxon>
    </lineage>
</organism>
<evidence type="ECO:0000256" key="3">
    <source>
        <dbReference type="ARBA" id="ARBA00022723"/>
    </source>
</evidence>
<dbReference type="Proteomes" id="UP000256388">
    <property type="component" value="Unassembled WGS sequence"/>
</dbReference>
<feature type="domain" description="Adenosine deaminase" evidence="6">
    <location>
        <begin position="22"/>
        <end position="334"/>
    </location>
</feature>
<dbReference type="NCBIfam" id="TIGR01430">
    <property type="entry name" value="aden_deam"/>
    <property type="match status" value="1"/>
</dbReference>
<dbReference type="InterPro" id="IPR006330">
    <property type="entry name" value="Ado/ade_deaminase"/>
</dbReference>
<dbReference type="GO" id="GO:0019239">
    <property type="term" value="F:deaminase activity"/>
    <property type="evidence" value="ECO:0007669"/>
    <property type="project" value="InterPro"/>
</dbReference>
<evidence type="ECO:0000313" key="8">
    <source>
        <dbReference type="Proteomes" id="UP000256388"/>
    </source>
</evidence>
<accession>A0A347ZWK6</accession>
<dbReference type="SUPFAM" id="SSF51556">
    <property type="entry name" value="Metallo-dependent hydrolases"/>
    <property type="match status" value="1"/>
</dbReference>